<evidence type="ECO:0000256" key="1">
    <source>
        <dbReference type="ARBA" id="ARBA00004651"/>
    </source>
</evidence>
<dbReference type="CDD" id="cd06580">
    <property type="entry name" value="TM_PBP1_transp_TpRbsC_like"/>
    <property type="match status" value="1"/>
</dbReference>
<dbReference type="Pfam" id="PF02653">
    <property type="entry name" value="BPD_transp_2"/>
    <property type="match status" value="1"/>
</dbReference>
<feature type="transmembrane region" description="Helical" evidence="7">
    <location>
        <begin position="179"/>
        <end position="198"/>
    </location>
</feature>
<feature type="transmembrane region" description="Helical" evidence="7">
    <location>
        <begin position="89"/>
        <end position="106"/>
    </location>
</feature>
<keyword evidence="4 7" id="KW-1133">Transmembrane helix</keyword>
<feature type="compositionally biased region" description="Low complexity" evidence="6">
    <location>
        <begin position="1"/>
        <end position="13"/>
    </location>
</feature>
<keyword evidence="8" id="KW-0813">Transport</keyword>
<feature type="transmembrane region" description="Helical" evidence="7">
    <location>
        <begin position="204"/>
        <end position="229"/>
    </location>
</feature>
<feature type="region of interest" description="Disordered" evidence="6">
    <location>
        <begin position="1"/>
        <end position="36"/>
    </location>
</feature>
<comment type="subcellular location">
    <subcellularLocation>
        <location evidence="1">Cell membrane</location>
        <topology evidence="1">Multi-pass membrane protein</topology>
    </subcellularLocation>
</comment>
<feature type="transmembrane region" description="Helical" evidence="7">
    <location>
        <begin position="390"/>
        <end position="407"/>
    </location>
</feature>
<evidence type="ECO:0000313" key="8">
    <source>
        <dbReference type="EMBL" id="NYI70286.1"/>
    </source>
</evidence>
<evidence type="ECO:0000256" key="7">
    <source>
        <dbReference type="SAM" id="Phobius"/>
    </source>
</evidence>
<dbReference type="EMBL" id="JACBZS010000001">
    <property type="protein sequence ID" value="NYI70286.1"/>
    <property type="molecule type" value="Genomic_DNA"/>
</dbReference>
<keyword evidence="8" id="KW-0762">Sugar transport</keyword>
<dbReference type="Proteomes" id="UP000527616">
    <property type="component" value="Unassembled WGS sequence"/>
</dbReference>
<evidence type="ECO:0000256" key="4">
    <source>
        <dbReference type="ARBA" id="ARBA00022989"/>
    </source>
</evidence>
<evidence type="ECO:0000256" key="5">
    <source>
        <dbReference type="ARBA" id="ARBA00023136"/>
    </source>
</evidence>
<reference evidence="8 9" key="1">
    <citation type="submission" date="2020-07" db="EMBL/GenBank/DDBJ databases">
        <title>Sequencing the genomes of 1000 actinobacteria strains.</title>
        <authorList>
            <person name="Klenk H.-P."/>
        </authorList>
    </citation>
    <scope>NUCLEOTIDE SEQUENCE [LARGE SCALE GENOMIC DNA]</scope>
    <source>
        <strain evidence="8 9">DSM 103164</strain>
    </source>
</reference>
<name>A0A7Z0D7F5_9ACTN</name>
<sequence length="454" mass="46882">MSTSFQSSAAAPEPSAPRPGDLAAEDEPARLESREARTQRRSVGVLVGVVGALLLVLALVNTTGVARFALSNAFDAVQLPTVGLPGQPVVITCALALLGAAAGYLAGGRMRRWLPLLGTIAGIAVVLGFLTWAAAGRALPFPVSNQLNGTLTLATPLVLGALCGVLCERAGVVNVSIEGQFLTGAFAAALTGSIARGAGMPAAVAIVVALVAAILAGIAMSALLAVFAINFRVDQVVLGVVLNLLAAGITGFVFDQLVQENARAFNSPPIMSRLSIPLLSDIPFLGPVLFEQTPLVYIAIAAVIFVWFVVFRTKWGLRVRAVGEHPQAADTVGISVPAVRWSSVLLAGVFGGLGGAFFTIGSTGTFVKDMTVGNGFIALAALIMGRWHPIWAAVMALFFGFVTQLAVQVQTLGTPVPSQFLLLLPYVATIIAVAGLVGRVRAPAADGKPYEKSE</sequence>
<feature type="transmembrane region" description="Helical" evidence="7">
    <location>
        <begin position="236"/>
        <end position="254"/>
    </location>
</feature>
<feature type="transmembrane region" description="Helical" evidence="7">
    <location>
        <begin position="341"/>
        <end position="360"/>
    </location>
</feature>
<keyword evidence="9" id="KW-1185">Reference proteome</keyword>
<dbReference type="InterPro" id="IPR001851">
    <property type="entry name" value="ABC_transp_permease"/>
</dbReference>
<keyword evidence="3 7" id="KW-0812">Transmembrane</keyword>
<proteinExistence type="predicted"/>
<protein>
    <submittedName>
        <fullName evidence="8">Simple sugar transport system permease protein</fullName>
    </submittedName>
</protein>
<evidence type="ECO:0000256" key="2">
    <source>
        <dbReference type="ARBA" id="ARBA00022475"/>
    </source>
</evidence>
<evidence type="ECO:0000313" key="9">
    <source>
        <dbReference type="Proteomes" id="UP000527616"/>
    </source>
</evidence>
<feature type="transmembrane region" description="Helical" evidence="7">
    <location>
        <begin position="294"/>
        <end position="311"/>
    </location>
</feature>
<dbReference type="PANTHER" id="PTHR43370:SF1">
    <property type="entry name" value="GUANOSINE ABC TRANSPORTER PERMEASE PROTEIN NUPQ"/>
    <property type="match status" value="1"/>
</dbReference>
<organism evidence="8 9">
    <name type="scientific">Naumannella cuiyingiana</name>
    <dbReference type="NCBI Taxonomy" id="1347891"/>
    <lineage>
        <taxon>Bacteria</taxon>
        <taxon>Bacillati</taxon>
        <taxon>Actinomycetota</taxon>
        <taxon>Actinomycetes</taxon>
        <taxon>Propionibacteriales</taxon>
        <taxon>Propionibacteriaceae</taxon>
        <taxon>Naumannella</taxon>
    </lineage>
</organism>
<evidence type="ECO:0000256" key="3">
    <source>
        <dbReference type="ARBA" id="ARBA00022692"/>
    </source>
</evidence>
<feature type="transmembrane region" description="Helical" evidence="7">
    <location>
        <begin position="43"/>
        <end position="69"/>
    </location>
</feature>
<feature type="transmembrane region" description="Helical" evidence="7">
    <location>
        <begin position="419"/>
        <end position="438"/>
    </location>
</feature>
<dbReference type="AlphaFoldDB" id="A0A7Z0D7F5"/>
<feature type="transmembrane region" description="Helical" evidence="7">
    <location>
        <begin position="147"/>
        <end position="167"/>
    </location>
</feature>
<evidence type="ECO:0000256" key="6">
    <source>
        <dbReference type="SAM" id="MobiDB-lite"/>
    </source>
</evidence>
<dbReference type="GO" id="GO:0022857">
    <property type="term" value="F:transmembrane transporter activity"/>
    <property type="evidence" value="ECO:0007669"/>
    <property type="project" value="InterPro"/>
</dbReference>
<feature type="transmembrane region" description="Helical" evidence="7">
    <location>
        <begin position="113"/>
        <end position="135"/>
    </location>
</feature>
<keyword evidence="2" id="KW-1003">Cell membrane</keyword>
<keyword evidence="5 7" id="KW-0472">Membrane</keyword>
<accession>A0A7Z0D7F5</accession>
<feature type="compositionally biased region" description="Basic and acidic residues" evidence="6">
    <location>
        <begin position="27"/>
        <end position="36"/>
    </location>
</feature>
<gene>
    <name evidence="8" type="ORF">GGQ54_000846</name>
</gene>
<dbReference type="PANTHER" id="PTHR43370">
    <property type="entry name" value="SUGAR ABC TRANSPORTER INTEGRAL MEMBRANE PROTEIN-RELATED"/>
    <property type="match status" value="1"/>
</dbReference>
<comment type="caution">
    <text evidence="8">The sequence shown here is derived from an EMBL/GenBank/DDBJ whole genome shotgun (WGS) entry which is preliminary data.</text>
</comment>
<dbReference type="GO" id="GO:0005886">
    <property type="term" value="C:plasma membrane"/>
    <property type="evidence" value="ECO:0007669"/>
    <property type="project" value="UniProtKB-SubCell"/>
</dbReference>